<dbReference type="AlphaFoldDB" id="A0A933MHD1"/>
<evidence type="ECO:0000256" key="1">
    <source>
        <dbReference type="SAM" id="Phobius"/>
    </source>
</evidence>
<evidence type="ECO:0000259" key="2">
    <source>
        <dbReference type="Pfam" id="PF06445"/>
    </source>
</evidence>
<dbReference type="EMBL" id="JACQXR010000017">
    <property type="protein sequence ID" value="MBI4725927.1"/>
    <property type="molecule type" value="Genomic_DNA"/>
</dbReference>
<comment type="caution">
    <text evidence="3">The sequence shown here is derived from an EMBL/GenBank/DDBJ whole genome shotgun (WGS) entry which is preliminary data.</text>
</comment>
<accession>A0A933MHD1</accession>
<reference evidence="3" key="1">
    <citation type="submission" date="2020-07" db="EMBL/GenBank/DDBJ databases">
        <title>Huge and variable diversity of episymbiotic CPR bacteria and DPANN archaea in groundwater ecosystems.</title>
        <authorList>
            <person name="He C.Y."/>
            <person name="Keren R."/>
            <person name="Whittaker M."/>
            <person name="Farag I.F."/>
            <person name="Doudna J."/>
            <person name="Cate J.H.D."/>
            <person name="Banfield J.F."/>
        </authorList>
    </citation>
    <scope>NUCLEOTIDE SEQUENCE</scope>
    <source>
        <strain evidence="3">NC_groundwater_1520_Pr4_B-0.1um_53_5</strain>
    </source>
</reference>
<evidence type="ECO:0000313" key="3">
    <source>
        <dbReference type="EMBL" id="MBI4725927.1"/>
    </source>
</evidence>
<dbReference type="SUPFAM" id="SSF55136">
    <property type="entry name" value="Probable bacterial effector-binding domain"/>
    <property type="match status" value="1"/>
</dbReference>
<dbReference type="Pfam" id="PF06445">
    <property type="entry name" value="GyrI-like"/>
    <property type="match status" value="1"/>
</dbReference>
<dbReference type="Gene3D" id="3.20.80.10">
    <property type="entry name" value="Regulatory factor, effector binding domain"/>
    <property type="match status" value="1"/>
</dbReference>
<proteinExistence type="predicted"/>
<dbReference type="InterPro" id="IPR029442">
    <property type="entry name" value="GyrI-like"/>
</dbReference>
<evidence type="ECO:0000313" key="4">
    <source>
        <dbReference type="Proteomes" id="UP000736328"/>
    </source>
</evidence>
<dbReference type="Proteomes" id="UP000736328">
    <property type="component" value="Unassembled WGS sequence"/>
</dbReference>
<keyword evidence="1" id="KW-0472">Membrane</keyword>
<sequence>MAKKILIITGVVVLLMLIGLAAIARFYMRGPDLSKYQHLKDPQISQKADQKMLQVEAIGDPNTIGMKTFAMLFKAYYQNVKAKGMVAPLARWLKPFDTPVNQWVGQYGLPVPETLVKLENTPQQPGYEVSLTVWQYGEVAEILHIGPYSTEGATIEKLKSFIAASGYQIAGSHEEEYLKGPGMFGKGNPNKYCTLIRYRVVKQVPEDAVVRRKK</sequence>
<feature type="transmembrane region" description="Helical" evidence="1">
    <location>
        <begin position="6"/>
        <end position="28"/>
    </location>
</feature>
<protein>
    <submittedName>
        <fullName evidence="3">GyrI-like domain-containing protein</fullName>
    </submittedName>
</protein>
<gene>
    <name evidence="3" type="ORF">HY768_01650</name>
</gene>
<keyword evidence="1" id="KW-0812">Transmembrane</keyword>
<dbReference type="InterPro" id="IPR011256">
    <property type="entry name" value="Reg_factor_effector_dom_sf"/>
</dbReference>
<keyword evidence="1" id="KW-1133">Transmembrane helix</keyword>
<feature type="domain" description="GyrI-like small molecule binding" evidence="2">
    <location>
        <begin position="41"/>
        <end position="181"/>
    </location>
</feature>
<name>A0A933MHD1_UNCT6</name>
<organism evidence="3 4">
    <name type="scientific">candidate division TA06 bacterium</name>
    <dbReference type="NCBI Taxonomy" id="2250710"/>
    <lineage>
        <taxon>Bacteria</taxon>
        <taxon>Bacteria division TA06</taxon>
    </lineage>
</organism>